<organism evidence="2 3">
    <name type="scientific">Flavonifractor plautii 1_3_50AFAA</name>
    <dbReference type="NCBI Taxonomy" id="742738"/>
    <lineage>
        <taxon>Bacteria</taxon>
        <taxon>Bacillati</taxon>
        <taxon>Bacillota</taxon>
        <taxon>Clostridia</taxon>
        <taxon>Eubacteriales</taxon>
        <taxon>Oscillospiraceae</taxon>
        <taxon>Flavonifractor</taxon>
    </lineage>
</organism>
<evidence type="ECO:0000313" key="2">
    <source>
        <dbReference type="EMBL" id="KGF53718.1"/>
    </source>
</evidence>
<protein>
    <recommendedName>
        <fullName evidence="1">DUF6883 domain-containing protein</fullName>
    </recommendedName>
</protein>
<dbReference type="Pfam" id="PF21814">
    <property type="entry name" value="DUF6883"/>
    <property type="match status" value="1"/>
</dbReference>
<dbReference type="EMBL" id="ADLO01000105">
    <property type="protein sequence ID" value="KGF53718.1"/>
    <property type="molecule type" value="Genomic_DNA"/>
</dbReference>
<dbReference type="RefSeq" id="WP_207740458.1">
    <property type="nucleotide sequence ID" value="NZ_KN174166.1"/>
</dbReference>
<dbReference type="eggNOG" id="ENOG50327RZ">
    <property type="taxonomic scope" value="Bacteria"/>
</dbReference>
<proteinExistence type="predicted"/>
<gene>
    <name evidence="2" type="ORF">HMPREF9460_03538</name>
</gene>
<sequence>MIYYKRHTGKLLPQKTAEQPNWVQWTHHSEGKTHCEECLRLDGCWFQEEKAPPCPHHPFCHCTLDLIPYAVVFGNVSVYSDYGKFDPYLFNTTGLQTHNKEKLFKEWGYTVDDARWLQAEIERQGRERYLSGQYELGKLNMFGQRINIRVTIPRKDGFGDISFVTGWMVKPNGQIKLNTPYGGK</sequence>
<evidence type="ECO:0000313" key="3">
    <source>
        <dbReference type="Proteomes" id="UP000029585"/>
    </source>
</evidence>
<accession>A0A096B2X8</accession>
<comment type="caution">
    <text evidence="2">The sequence shown here is derived from an EMBL/GenBank/DDBJ whole genome shotgun (WGS) entry which is preliminary data.</text>
</comment>
<dbReference type="InterPro" id="IPR049250">
    <property type="entry name" value="DUF6883"/>
</dbReference>
<feature type="domain" description="DUF6883" evidence="1">
    <location>
        <begin position="81"/>
        <end position="179"/>
    </location>
</feature>
<name>A0A096B2X8_FLAPL</name>
<evidence type="ECO:0000259" key="1">
    <source>
        <dbReference type="Pfam" id="PF21814"/>
    </source>
</evidence>
<dbReference type="Proteomes" id="UP000029585">
    <property type="component" value="Unassembled WGS sequence"/>
</dbReference>
<dbReference type="AlphaFoldDB" id="A0A096B2X8"/>
<reference evidence="2 3" key="1">
    <citation type="submission" date="2011-08" db="EMBL/GenBank/DDBJ databases">
        <title>The Genome Sequence of Clostridium orbiscindens 1_3_50AFAA.</title>
        <authorList>
            <consortium name="The Broad Institute Genome Sequencing Platform"/>
            <person name="Earl A."/>
            <person name="Ward D."/>
            <person name="Feldgarden M."/>
            <person name="Gevers D."/>
            <person name="Daigneault M."/>
            <person name="Strauss J."/>
            <person name="Allen-Vercoe E."/>
            <person name="Young S.K."/>
            <person name="Zeng Q."/>
            <person name="Gargeya S."/>
            <person name="Fitzgerald M."/>
            <person name="Haas B."/>
            <person name="Abouelleil A."/>
            <person name="Alvarado L."/>
            <person name="Arachchi H.M."/>
            <person name="Berlin A."/>
            <person name="Brown A."/>
            <person name="Chapman S.B."/>
            <person name="Chen Z."/>
            <person name="Dunbar C."/>
            <person name="Freedman E."/>
            <person name="Gearin G."/>
            <person name="Gellesch M."/>
            <person name="Goldberg J."/>
            <person name="Griggs A."/>
            <person name="Gujja S."/>
            <person name="Heiman D."/>
            <person name="Howarth C."/>
            <person name="Larson L."/>
            <person name="Lui A."/>
            <person name="MacDonald P.J.P."/>
            <person name="Montmayeur A."/>
            <person name="Murphy C."/>
            <person name="Neiman D."/>
            <person name="Pearson M."/>
            <person name="Priest M."/>
            <person name="Roberts A."/>
            <person name="Saif S."/>
            <person name="Shea T."/>
            <person name="Shenoy N."/>
            <person name="Sisk P."/>
            <person name="Stolte C."/>
            <person name="Sykes S."/>
            <person name="Wortman J."/>
            <person name="Nusbaum C."/>
            <person name="Birren B."/>
        </authorList>
    </citation>
    <scope>NUCLEOTIDE SEQUENCE [LARGE SCALE GENOMIC DNA]</scope>
    <source>
        <strain evidence="2 3">1_3_50AFAA</strain>
    </source>
</reference>
<keyword evidence="3" id="KW-1185">Reference proteome</keyword>
<dbReference type="HOGENOM" id="CLU_1487233_0_0_9"/>